<proteinExistence type="predicted"/>
<evidence type="ECO:0000313" key="1">
    <source>
        <dbReference type="EMBL" id="NBD23419.1"/>
    </source>
</evidence>
<keyword evidence="2" id="KW-1185">Reference proteome</keyword>
<comment type="caution">
    <text evidence="1">The sequence shown here is derived from an EMBL/GenBank/DDBJ whole genome shotgun (WGS) entry which is preliminary data.</text>
</comment>
<dbReference type="RefSeq" id="WP_161741852.1">
    <property type="nucleotide sequence ID" value="NZ_JAAAMV010000002.1"/>
</dbReference>
<organism evidence="1 2">
    <name type="scientific">Paenibacillus glycinis</name>
    <dbReference type="NCBI Taxonomy" id="2697035"/>
    <lineage>
        <taxon>Bacteria</taxon>
        <taxon>Bacillati</taxon>
        <taxon>Bacillota</taxon>
        <taxon>Bacilli</taxon>
        <taxon>Bacillales</taxon>
        <taxon>Paenibacillaceae</taxon>
        <taxon>Paenibacillus</taxon>
    </lineage>
</organism>
<sequence>MNESSTSVHPYYQHADEAYKLLPETSAQLERLREAFHKADEDFLAIELKSMIARLDEIRTLLADGPQG</sequence>
<dbReference type="Proteomes" id="UP000665561">
    <property type="component" value="Unassembled WGS sequence"/>
</dbReference>
<reference evidence="1 2" key="1">
    <citation type="submission" date="2020-01" db="EMBL/GenBank/DDBJ databases">
        <title>Paenibacillus soybeanensis sp. nov. isolated from the nodules of soybean (Glycine max(L.) Merr).</title>
        <authorList>
            <person name="Wang H."/>
        </authorList>
    </citation>
    <scope>NUCLEOTIDE SEQUENCE [LARGE SCALE GENOMIC DNA]</scope>
    <source>
        <strain evidence="1 2">T1</strain>
    </source>
</reference>
<gene>
    <name evidence="1" type="ORF">GT019_06005</name>
</gene>
<accession>A0ABW9XLB0</accession>
<protein>
    <submittedName>
        <fullName evidence="1">Uncharacterized protein</fullName>
    </submittedName>
</protein>
<evidence type="ECO:0000313" key="2">
    <source>
        <dbReference type="Proteomes" id="UP000665561"/>
    </source>
</evidence>
<name>A0ABW9XLB0_9BACL</name>
<dbReference type="EMBL" id="JAAAMV010000002">
    <property type="protein sequence ID" value="NBD23419.1"/>
    <property type="molecule type" value="Genomic_DNA"/>
</dbReference>